<gene>
    <name evidence="1" type="ORF">UT12_C0022G0008</name>
</gene>
<evidence type="ECO:0000313" key="1">
    <source>
        <dbReference type="EMBL" id="KKQ88317.1"/>
    </source>
</evidence>
<reference evidence="1 2" key="1">
    <citation type="journal article" date="2015" name="Nature">
        <title>rRNA introns, odd ribosomes, and small enigmatic genomes across a large radiation of phyla.</title>
        <authorList>
            <person name="Brown C.T."/>
            <person name="Hug L.A."/>
            <person name="Thomas B.C."/>
            <person name="Sharon I."/>
            <person name="Castelle C.J."/>
            <person name="Singh A."/>
            <person name="Wilkins M.J."/>
            <person name="Williams K.H."/>
            <person name="Banfield J.F."/>
        </authorList>
    </citation>
    <scope>NUCLEOTIDE SEQUENCE [LARGE SCALE GENOMIC DNA]</scope>
</reference>
<evidence type="ECO:0000313" key="2">
    <source>
        <dbReference type="Proteomes" id="UP000034893"/>
    </source>
</evidence>
<accession>A0A0G0LBE1</accession>
<dbReference type="AlphaFoldDB" id="A0A0G0LBE1"/>
<comment type="caution">
    <text evidence="1">The sequence shown here is derived from an EMBL/GenBank/DDBJ whole genome shotgun (WGS) entry which is preliminary data.</text>
</comment>
<dbReference type="Proteomes" id="UP000034893">
    <property type="component" value="Unassembled WGS sequence"/>
</dbReference>
<name>A0A0G0LBE1_9BACT</name>
<sequence>MVERQLPPLVDPKELLVKNFERIQVGLLAEEPSPELLRWTTTLKDESGFVYQKPNWFVIKASELGVPAYVMPRDSDILMHTHPEGRCHRDHTLPSTNDFLNASDMAINLIASAIRITRFWPVDGELRKLLEFITHRGMLTISTEAYIELLRENGAKYEVHPWGELGQNKLSEYFN</sequence>
<protein>
    <submittedName>
        <fullName evidence="1">Uncharacterized protein</fullName>
    </submittedName>
</protein>
<organism evidence="1 2">
    <name type="scientific">Candidatus Curtissbacteria bacterium GW2011_GWC2_38_9</name>
    <dbReference type="NCBI Taxonomy" id="1618414"/>
    <lineage>
        <taxon>Bacteria</taxon>
        <taxon>Candidatus Curtissiibacteriota</taxon>
    </lineage>
</organism>
<proteinExistence type="predicted"/>
<dbReference type="EMBL" id="LBVP01000022">
    <property type="protein sequence ID" value="KKQ88317.1"/>
    <property type="molecule type" value="Genomic_DNA"/>
</dbReference>